<evidence type="ECO:0000256" key="3">
    <source>
        <dbReference type="PROSITE-ProRule" id="PRU00209"/>
    </source>
</evidence>
<dbReference type="InterPro" id="IPR002547">
    <property type="entry name" value="tRNA-bd_dom"/>
</dbReference>
<feature type="compositionally biased region" description="Gly residues" evidence="4">
    <location>
        <begin position="274"/>
        <end position="289"/>
    </location>
</feature>
<gene>
    <name evidence="6" type="ORF">OAUR00152_LOCUS26227</name>
</gene>
<feature type="domain" description="TRNA-binding" evidence="5">
    <location>
        <begin position="338"/>
        <end position="442"/>
    </location>
</feature>
<feature type="region of interest" description="Disordered" evidence="4">
    <location>
        <begin position="261"/>
        <end position="334"/>
    </location>
</feature>
<dbReference type="SUPFAM" id="SSF47616">
    <property type="entry name" value="GST C-terminal domain-like"/>
    <property type="match status" value="1"/>
</dbReference>
<dbReference type="CDD" id="cd02799">
    <property type="entry name" value="tRNA_bind_EMAP-II_like"/>
    <property type="match status" value="1"/>
</dbReference>
<dbReference type="AlphaFoldDB" id="A0A7S4N203"/>
<dbReference type="PANTHER" id="PTHR11586:SF33">
    <property type="entry name" value="AMINOACYL TRNA SYNTHASE COMPLEX-INTERACTING MULTIFUNCTIONAL PROTEIN 1"/>
    <property type="match status" value="1"/>
</dbReference>
<reference evidence="6" key="1">
    <citation type="submission" date="2021-01" db="EMBL/GenBank/DDBJ databases">
        <authorList>
            <person name="Corre E."/>
            <person name="Pelletier E."/>
            <person name="Niang G."/>
            <person name="Scheremetjew M."/>
            <person name="Finn R."/>
            <person name="Kale V."/>
            <person name="Holt S."/>
            <person name="Cochrane G."/>
            <person name="Meng A."/>
            <person name="Brown T."/>
            <person name="Cohen L."/>
        </authorList>
    </citation>
    <scope>NUCLEOTIDE SEQUENCE</scope>
    <source>
        <strain evidence="6">Isolate 1302-5</strain>
    </source>
</reference>
<name>A0A7S4N203_9STRA</name>
<dbReference type="InterPro" id="IPR012340">
    <property type="entry name" value="NA-bd_OB-fold"/>
</dbReference>
<dbReference type="EMBL" id="HBKQ01037985">
    <property type="protein sequence ID" value="CAE2259997.1"/>
    <property type="molecule type" value="Transcribed_RNA"/>
</dbReference>
<dbReference type="InterPro" id="IPR036282">
    <property type="entry name" value="Glutathione-S-Trfase_C_sf"/>
</dbReference>
<dbReference type="SUPFAM" id="SSF50249">
    <property type="entry name" value="Nucleic acid-binding proteins"/>
    <property type="match status" value="1"/>
</dbReference>
<evidence type="ECO:0000256" key="1">
    <source>
        <dbReference type="ARBA" id="ARBA00022555"/>
    </source>
</evidence>
<dbReference type="PANTHER" id="PTHR11586">
    <property type="entry name" value="TRNA-AMINOACYLATION COFACTOR ARC1 FAMILY MEMBER"/>
    <property type="match status" value="1"/>
</dbReference>
<keyword evidence="2 3" id="KW-0694">RNA-binding</keyword>
<evidence type="ECO:0000256" key="2">
    <source>
        <dbReference type="ARBA" id="ARBA00022884"/>
    </source>
</evidence>
<dbReference type="GO" id="GO:0000049">
    <property type="term" value="F:tRNA binding"/>
    <property type="evidence" value="ECO:0007669"/>
    <property type="project" value="UniProtKB-UniRule"/>
</dbReference>
<dbReference type="Pfam" id="PF01588">
    <property type="entry name" value="tRNA_bind"/>
    <property type="match status" value="1"/>
</dbReference>
<evidence type="ECO:0000256" key="4">
    <source>
        <dbReference type="SAM" id="MobiDB-lite"/>
    </source>
</evidence>
<dbReference type="FunFam" id="2.40.50.140:FF:000225">
    <property type="entry name" value="tyrosine--tRNA ligase, cytoplasmic"/>
    <property type="match status" value="1"/>
</dbReference>
<protein>
    <recommendedName>
        <fullName evidence="5">tRNA-binding domain-containing protein</fullName>
    </recommendedName>
</protein>
<dbReference type="Gene3D" id="1.20.1050.130">
    <property type="match status" value="1"/>
</dbReference>
<organism evidence="6">
    <name type="scientific">Odontella aurita</name>
    <dbReference type="NCBI Taxonomy" id="265563"/>
    <lineage>
        <taxon>Eukaryota</taxon>
        <taxon>Sar</taxon>
        <taxon>Stramenopiles</taxon>
        <taxon>Ochrophyta</taxon>
        <taxon>Bacillariophyta</taxon>
        <taxon>Mediophyceae</taxon>
        <taxon>Biddulphiophycidae</taxon>
        <taxon>Eupodiscales</taxon>
        <taxon>Odontellaceae</taxon>
        <taxon>Odontella</taxon>
    </lineage>
</organism>
<dbReference type="PROSITE" id="PS50886">
    <property type="entry name" value="TRBD"/>
    <property type="match status" value="1"/>
</dbReference>
<evidence type="ECO:0000259" key="5">
    <source>
        <dbReference type="PROSITE" id="PS50886"/>
    </source>
</evidence>
<sequence>MTGVDSSAAVAKLTVSALALEKDGLLSLVVSLASPHQLKVNIKKKGNDLSLELSGSGDGSSATLTRRNAILRSLAGMGLHDALDVRYHLLGGNSPRASGGLSSPSSASSALALAGISSWMSTADSVRTGGGGFDLDGLLGHLDLYLASRSYLVPSPSATLADLDLALAIGAAAGDSLEEAVGAGRPNVRRWLVQCDAAATDLAGAGSANEGSKVEAKEVEGWIKLNPAPQPAPFFFFGEEGEEAIAAAAAASTAVAAPAAGKGGAATDSKGVKKGGGGGGGSGGGGGGDMTEEQKKAVAEKRAKAKAEKAAKKKGKQPQAGGGGGKKKGGNQPAAELDISALDIRVGRIIKAWEHEEAEKLYCEEVDVGEESGPRKIASGLRHFYKLEEMQDRRVLVLCNLKARNLVGFPSHGMVMCASNADHTAVEFAVPPEGAKIGERVIFEGHEGEPEPENKVAKKKMFEKLAPDLKTDGDGVVNWKGKKGMTSVGPCKAVNGMKDAQVA</sequence>
<accession>A0A7S4N203</accession>
<evidence type="ECO:0000313" key="6">
    <source>
        <dbReference type="EMBL" id="CAE2259997.1"/>
    </source>
</evidence>
<feature type="compositionally biased region" description="Basic and acidic residues" evidence="4">
    <location>
        <begin position="292"/>
        <end position="310"/>
    </location>
</feature>
<dbReference type="Gene3D" id="2.40.50.140">
    <property type="entry name" value="Nucleic acid-binding proteins"/>
    <property type="match status" value="1"/>
</dbReference>
<proteinExistence type="predicted"/>
<keyword evidence="1 3" id="KW-0820">tRNA-binding</keyword>
<dbReference type="InterPro" id="IPR051270">
    <property type="entry name" value="Tyrosine-tRNA_ligase_regulator"/>
</dbReference>